<comment type="caution">
    <text evidence="1">The sequence shown here is derived from an EMBL/GenBank/DDBJ whole genome shotgun (WGS) entry which is preliminary data.</text>
</comment>
<proteinExistence type="predicted"/>
<dbReference type="Pfam" id="PF14072">
    <property type="entry name" value="DndB"/>
    <property type="match status" value="1"/>
</dbReference>
<protein>
    <submittedName>
        <fullName evidence="1">DGQHR domain-containing protein</fullName>
    </submittedName>
</protein>
<dbReference type="NCBIfam" id="TIGR03187">
    <property type="entry name" value="DGQHR"/>
    <property type="match status" value="1"/>
</dbReference>
<evidence type="ECO:0000313" key="1">
    <source>
        <dbReference type="EMBL" id="HAE6197702.1"/>
    </source>
</evidence>
<sequence>MSLVPQEYTMDFPATVGMQGKTLILFLTIPGRILSRVLSSDSLGHALERSQRELNKKRAKKFHDYLVSAMENETPFIIPPLVGNCDSFVEYETIGNTNVGMAKFPMDAVIKLFDGQHRAKGIIDFCSAYRNDISVPIMLTQQLPLKTRQQFFSDINNNVSKPAAAINMVYNGRNDLAQQLVAFLRKHHLFSALVDFEHNVVPAKSFYWVSFKAICDATQKFIGEGDTTLSPEAVSDLWNAWLNLTALEEIRAGTAQAEYKKDYIQFHAVMINAFGFAVQRLRETMPVDEIVTSINALAIETETWQKEEFFLIKNWGGICANTEKENPTVIASVSAQKAAAEKLVDAIKRKSM</sequence>
<reference evidence="1" key="1">
    <citation type="journal article" date="2018" name="Genome Biol.">
        <title>SKESA: strategic k-mer extension for scrupulous assemblies.</title>
        <authorList>
            <person name="Souvorov A."/>
            <person name="Agarwala R."/>
            <person name="Lipman D.J."/>
        </authorList>
    </citation>
    <scope>NUCLEOTIDE SEQUENCE</scope>
    <source>
        <strain evidence="1">10-8458</strain>
    </source>
</reference>
<dbReference type="AlphaFoldDB" id="A0A734CGV5"/>
<accession>A0A734CGV5</accession>
<dbReference type="EMBL" id="DAASNA010000033">
    <property type="protein sequence ID" value="HAE6197702.1"/>
    <property type="molecule type" value="Genomic_DNA"/>
</dbReference>
<dbReference type="InterPro" id="IPR017601">
    <property type="entry name" value="DGQHR-contain_dom"/>
</dbReference>
<gene>
    <name evidence="1" type="ORF">G4I95_005017</name>
</gene>
<organism evidence="1">
    <name type="scientific">Salmonella enterica subsp. enterica serovar Lattenkamp</name>
    <dbReference type="NCBI Taxonomy" id="2564671"/>
    <lineage>
        <taxon>Bacteria</taxon>
        <taxon>Pseudomonadati</taxon>
        <taxon>Pseudomonadota</taxon>
        <taxon>Gammaproteobacteria</taxon>
        <taxon>Enterobacterales</taxon>
        <taxon>Enterobacteriaceae</taxon>
        <taxon>Salmonella</taxon>
    </lineage>
</organism>
<name>A0A734CGV5_SALET</name>
<reference evidence="1" key="2">
    <citation type="submission" date="2018-07" db="EMBL/GenBank/DDBJ databases">
        <authorList>
            <consortium name="NCBI Pathogen Detection Project"/>
        </authorList>
    </citation>
    <scope>NUCLEOTIDE SEQUENCE</scope>
    <source>
        <strain evidence="1">10-8458</strain>
    </source>
</reference>
<dbReference type="CDD" id="cd16414">
    <property type="entry name" value="dndB_like"/>
    <property type="match status" value="1"/>
</dbReference>
<dbReference type="InterPro" id="IPR017642">
    <property type="entry name" value="DNA_S_mod_DndB"/>
</dbReference>